<feature type="domain" description="Lytic transglycosylase MltA" evidence="6">
    <location>
        <begin position="153"/>
        <end position="294"/>
    </location>
</feature>
<dbReference type="PANTHER" id="PTHR30124">
    <property type="entry name" value="MEMBRANE-BOUND LYTIC MUREIN TRANSGLYCOSYLASE A"/>
    <property type="match status" value="1"/>
</dbReference>
<dbReference type="Pfam" id="PF03562">
    <property type="entry name" value="MltA"/>
    <property type="match status" value="1"/>
</dbReference>
<dbReference type="GO" id="GO:0009253">
    <property type="term" value="P:peptidoglycan catabolic process"/>
    <property type="evidence" value="ECO:0007669"/>
    <property type="project" value="TreeGrafter"/>
</dbReference>
<gene>
    <name evidence="7" type="ORF">KME07_21855</name>
</gene>
<dbReference type="CDD" id="cd14485">
    <property type="entry name" value="mltA_like_LT_A"/>
    <property type="match status" value="1"/>
</dbReference>
<evidence type="ECO:0000256" key="3">
    <source>
        <dbReference type="ARBA" id="ARBA00023239"/>
    </source>
</evidence>
<dbReference type="GO" id="GO:0071555">
    <property type="term" value="P:cell wall organization"/>
    <property type="evidence" value="ECO:0007669"/>
    <property type="project" value="UniProtKB-KW"/>
</dbReference>
<dbReference type="InterPro" id="IPR005300">
    <property type="entry name" value="MltA_B"/>
</dbReference>
<dbReference type="GO" id="GO:0004553">
    <property type="term" value="F:hydrolase activity, hydrolyzing O-glycosyl compounds"/>
    <property type="evidence" value="ECO:0007669"/>
    <property type="project" value="InterPro"/>
</dbReference>
<dbReference type="PANTHER" id="PTHR30124:SF0">
    <property type="entry name" value="MEMBRANE-BOUND LYTIC MUREIN TRANSGLYCOSYLASE A"/>
    <property type="match status" value="1"/>
</dbReference>
<dbReference type="InterPro" id="IPR026044">
    <property type="entry name" value="MltA"/>
</dbReference>
<evidence type="ECO:0000259" key="6">
    <source>
        <dbReference type="SMART" id="SM00925"/>
    </source>
</evidence>
<dbReference type="SUPFAM" id="SSF50685">
    <property type="entry name" value="Barwin-like endoglucanases"/>
    <property type="match status" value="1"/>
</dbReference>
<comment type="catalytic activity">
    <reaction evidence="1">
        <text>Exolytic cleavage of the (1-&gt;4)-beta-glycosidic linkage between N-acetylmuramic acid (MurNAc) and N-acetylglucosamine (GlcNAc) residues in peptidoglycan, from either the reducing or the non-reducing ends of the peptidoglycan chains, with concomitant formation of a 1,6-anhydrobond in the MurNAc residue.</text>
        <dbReference type="EC" id="4.2.2.n1"/>
    </reaction>
</comment>
<proteinExistence type="predicted"/>
<keyword evidence="3" id="KW-0456">Lyase</keyword>
<comment type="caution">
    <text evidence="7">The sequence shown here is derived from an EMBL/GenBank/DDBJ whole genome shotgun (WGS) entry which is preliminary data.</text>
</comment>
<evidence type="ECO:0000256" key="5">
    <source>
        <dbReference type="ARBA" id="ARBA00030918"/>
    </source>
</evidence>
<evidence type="ECO:0000313" key="7">
    <source>
        <dbReference type="EMBL" id="MBW4468079.1"/>
    </source>
</evidence>
<dbReference type="EMBL" id="JAHHHV010000084">
    <property type="protein sequence ID" value="MBW4468079.1"/>
    <property type="molecule type" value="Genomic_DNA"/>
</dbReference>
<dbReference type="Gene3D" id="2.40.240.50">
    <property type="entry name" value="Barwin-like endoglucanases"/>
    <property type="match status" value="1"/>
</dbReference>
<dbReference type="GO" id="GO:0009254">
    <property type="term" value="P:peptidoglycan turnover"/>
    <property type="evidence" value="ECO:0007669"/>
    <property type="project" value="InterPro"/>
</dbReference>
<sequence length="389" mass="42283">MRRFEGLALGVLWVGLIAQTSSVQPSSAQPSSAQPQVVPSEPALQSVSAPVLDESLWSQTVQASDRQALLAAIDHSLSYLQTEAAVQAYRNYRLPAFSREHVRKSLERFRVLLLTAQSPAAFRAAVEREFDFYQSVGLDGAGRVHFTGYFEPVYAASRRPTAEYRYPLYALPPDLSQWPDPQPTRLQLEGADGQQGGAGRLRGLEIAWLRDRLEAYLVQVQGSARLRLDDGTLLSVGYAGRTDYPYVSLGRELVEAGKITAAGLTLDAVMQYFRAHPAELDLYLPRNNHFVFFKETNGAPAIGTLNQPVTAGRSIATDKSLMPPGALALIQIGSSDSQPMSRFVLDQDTGGAIRGAGRVDLFVGTGAAAGEQAGLINTDGQLYYLLLKP</sequence>
<dbReference type="PIRSF" id="PIRSF019422">
    <property type="entry name" value="MltA"/>
    <property type="match status" value="1"/>
</dbReference>
<name>A0A951PEF6_9CYAN</name>
<dbReference type="CDD" id="cd14668">
    <property type="entry name" value="mlta_B"/>
    <property type="match status" value="1"/>
</dbReference>
<reference evidence="7" key="1">
    <citation type="submission" date="2021-05" db="EMBL/GenBank/DDBJ databases">
        <authorList>
            <person name="Pietrasiak N."/>
            <person name="Ward R."/>
            <person name="Stajich J.E."/>
            <person name="Kurbessoian T."/>
        </authorList>
    </citation>
    <scope>NUCLEOTIDE SEQUENCE</scope>
    <source>
        <strain evidence="7">GSE-TBD4-15B</strain>
    </source>
</reference>
<evidence type="ECO:0000256" key="2">
    <source>
        <dbReference type="ARBA" id="ARBA00012587"/>
    </source>
</evidence>
<evidence type="ECO:0000256" key="4">
    <source>
        <dbReference type="ARBA" id="ARBA00023316"/>
    </source>
</evidence>
<dbReference type="AlphaFoldDB" id="A0A951PEF6"/>
<dbReference type="Gene3D" id="2.40.40.10">
    <property type="entry name" value="RlpA-like domain"/>
    <property type="match status" value="1"/>
</dbReference>
<dbReference type="SMART" id="SM00925">
    <property type="entry name" value="MltA"/>
    <property type="match status" value="1"/>
</dbReference>
<dbReference type="GO" id="GO:0019867">
    <property type="term" value="C:outer membrane"/>
    <property type="evidence" value="ECO:0007669"/>
    <property type="project" value="InterPro"/>
</dbReference>
<accession>A0A951PEF6</accession>
<protein>
    <recommendedName>
        <fullName evidence="2">peptidoglycan lytic exotransglycosylase</fullName>
        <ecNumber evidence="2">4.2.2.n1</ecNumber>
    </recommendedName>
    <alternativeName>
        <fullName evidence="5">Murein hydrolase A</fullName>
    </alternativeName>
</protein>
<dbReference type="Proteomes" id="UP000707356">
    <property type="component" value="Unassembled WGS sequence"/>
</dbReference>
<reference evidence="7" key="2">
    <citation type="journal article" date="2022" name="Microbiol. Resour. Announc.">
        <title>Metagenome Sequencing to Explore Phylogenomics of Terrestrial Cyanobacteria.</title>
        <authorList>
            <person name="Ward R.D."/>
            <person name="Stajich J.E."/>
            <person name="Johansen J.R."/>
            <person name="Huntemann M."/>
            <person name="Clum A."/>
            <person name="Foster B."/>
            <person name="Foster B."/>
            <person name="Roux S."/>
            <person name="Palaniappan K."/>
            <person name="Varghese N."/>
            <person name="Mukherjee S."/>
            <person name="Reddy T.B.K."/>
            <person name="Daum C."/>
            <person name="Copeland A."/>
            <person name="Chen I.A."/>
            <person name="Ivanova N.N."/>
            <person name="Kyrpides N.C."/>
            <person name="Shapiro N."/>
            <person name="Eloe-Fadrosh E.A."/>
            <person name="Pietrasiak N."/>
        </authorList>
    </citation>
    <scope>NUCLEOTIDE SEQUENCE</scope>
    <source>
        <strain evidence="7">GSE-TBD4-15B</strain>
    </source>
</reference>
<dbReference type="GO" id="GO:0008933">
    <property type="term" value="F:peptidoglycan lytic transglycosylase activity"/>
    <property type="evidence" value="ECO:0007669"/>
    <property type="project" value="TreeGrafter"/>
</dbReference>
<dbReference type="EC" id="4.2.2.n1" evidence="2"/>
<evidence type="ECO:0000313" key="8">
    <source>
        <dbReference type="Proteomes" id="UP000707356"/>
    </source>
</evidence>
<dbReference type="InterPro" id="IPR010611">
    <property type="entry name" value="3D_dom"/>
</dbReference>
<dbReference type="Pfam" id="PF06725">
    <property type="entry name" value="3D"/>
    <property type="match status" value="1"/>
</dbReference>
<evidence type="ECO:0000256" key="1">
    <source>
        <dbReference type="ARBA" id="ARBA00001420"/>
    </source>
</evidence>
<dbReference type="InterPro" id="IPR036908">
    <property type="entry name" value="RlpA-like_sf"/>
</dbReference>
<keyword evidence="4" id="KW-0961">Cell wall biogenesis/degradation</keyword>
<organism evidence="7 8">
    <name type="scientific">Pegethrix bostrychoides GSE-TBD4-15B</name>
    <dbReference type="NCBI Taxonomy" id="2839662"/>
    <lineage>
        <taxon>Bacteria</taxon>
        <taxon>Bacillati</taxon>
        <taxon>Cyanobacteriota</taxon>
        <taxon>Cyanophyceae</taxon>
        <taxon>Oculatellales</taxon>
        <taxon>Oculatellaceae</taxon>
        <taxon>Pegethrix</taxon>
    </lineage>
</organism>